<dbReference type="EMBL" id="JAIGNO010000004">
    <property type="protein sequence ID" value="MBX7482608.1"/>
    <property type="molecule type" value="Genomic_DNA"/>
</dbReference>
<dbReference type="InterPro" id="IPR018247">
    <property type="entry name" value="EF_Hand_1_Ca_BS"/>
</dbReference>
<reference evidence="4 5" key="1">
    <citation type="submission" date="2021-08" db="EMBL/GenBank/DDBJ databases">
        <title>Comparative Genomics Analysis of the Genus Qipengyuania Reveals Extensive Genetic Diversity and Metabolic Versatility, Including the Description of Fifteen Novel Species.</title>
        <authorList>
            <person name="Liu Y."/>
        </authorList>
    </citation>
    <scope>NUCLEOTIDE SEQUENCE [LARGE SCALE GENOMIC DNA]</scope>
    <source>
        <strain evidence="4 5">6D47A</strain>
    </source>
</reference>
<dbReference type="SUPFAM" id="SSF46894">
    <property type="entry name" value="C-terminal effector domain of the bipartite response regulators"/>
    <property type="match status" value="1"/>
</dbReference>
<dbReference type="InterPro" id="IPR002048">
    <property type="entry name" value="EF_hand_dom"/>
</dbReference>
<dbReference type="InterPro" id="IPR011992">
    <property type="entry name" value="EF-hand-dom_pair"/>
</dbReference>
<dbReference type="Proteomes" id="UP000755104">
    <property type="component" value="Unassembled WGS sequence"/>
</dbReference>
<keyword evidence="1" id="KW-0472">Membrane</keyword>
<evidence type="ECO:0000313" key="5">
    <source>
        <dbReference type="Proteomes" id="UP000755104"/>
    </source>
</evidence>
<dbReference type="RefSeq" id="WP_221557865.1">
    <property type="nucleotide sequence ID" value="NZ_JAIGNO010000004.1"/>
</dbReference>
<dbReference type="Pfam" id="PF13202">
    <property type="entry name" value="EF-hand_5"/>
    <property type="match status" value="2"/>
</dbReference>
<proteinExistence type="predicted"/>
<dbReference type="PROSITE" id="PS50043">
    <property type="entry name" value="HTH_LUXR_2"/>
    <property type="match status" value="1"/>
</dbReference>
<keyword evidence="5" id="KW-1185">Reference proteome</keyword>
<dbReference type="PROSITE" id="PS00018">
    <property type="entry name" value="EF_HAND_1"/>
    <property type="match status" value="2"/>
</dbReference>
<dbReference type="SUPFAM" id="SSF47473">
    <property type="entry name" value="EF-hand"/>
    <property type="match status" value="1"/>
</dbReference>
<feature type="transmembrane region" description="Helical" evidence="1">
    <location>
        <begin position="109"/>
        <end position="130"/>
    </location>
</feature>
<comment type="caution">
    <text evidence="4">The sequence shown here is derived from an EMBL/GenBank/DDBJ whole genome shotgun (WGS) entry which is preliminary data.</text>
</comment>
<dbReference type="Gene3D" id="1.10.238.10">
    <property type="entry name" value="EF-hand"/>
    <property type="match status" value="1"/>
</dbReference>
<dbReference type="Pfam" id="PF00196">
    <property type="entry name" value="GerE"/>
    <property type="match status" value="1"/>
</dbReference>
<protein>
    <submittedName>
        <fullName evidence="4">LuxR C-terminal-related transcriptional regulator</fullName>
    </submittedName>
</protein>
<evidence type="ECO:0000259" key="2">
    <source>
        <dbReference type="PROSITE" id="PS50043"/>
    </source>
</evidence>
<name>A0ABS7JA91_9SPHN</name>
<sequence>MTDAERDDAIARLTEKERECLDRWLSHATAKEIALDLGITHHAVEKRLKSARQKLGVASSLEAARLLAGASDYGRTVSGAPDLSAMRPGGQSGAYAAPAMGTPGLRQGLLTVPGVILMSLLLATAISLALTSAPAADAPTIKPGMRITASTLNDGANPNEAIAKAFAMLDKNSSGAIERDEIGPDRHVMVQERPEADGSVPGMAKMAPLSQADSNSDGKIDFAEYEIWFDGLRKSINGPNPFAKAPHSN</sequence>
<feature type="domain" description="HTH luxR-type" evidence="2">
    <location>
        <begin position="6"/>
        <end position="71"/>
    </location>
</feature>
<keyword evidence="1" id="KW-0812">Transmembrane</keyword>
<dbReference type="Gene3D" id="1.10.10.10">
    <property type="entry name" value="Winged helix-like DNA-binding domain superfamily/Winged helix DNA-binding domain"/>
    <property type="match status" value="1"/>
</dbReference>
<gene>
    <name evidence="4" type="ORF">K3174_08695</name>
</gene>
<dbReference type="PROSITE" id="PS50222">
    <property type="entry name" value="EF_HAND_2"/>
    <property type="match status" value="1"/>
</dbReference>
<feature type="domain" description="EF-hand" evidence="3">
    <location>
        <begin position="157"/>
        <end position="192"/>
    </location>
</feature>
<organism evidence="4 5">
    <name type="scientific">Qipengyuania qiaonensis</name>
    <dbReference type="NCBI Taxonomy" id="2867240"/>
    <lineage>
        <taxon>Bacteria</taxon>
        <taxon>Pseudomonadati</taxon>
        <taxon>Pseudomonadota</taxon>
        <taxon>Alphaproteobacteria</taxon>
        <taxon>Sphingomonadales</taxon>
        <taxon>Erythrobacteraceae</taxon>
        <taxon>Qipengyuania</taxon>
    </lineage>
</organism>
<dbReference type="InterPro" id="IPR036388">
    <property type="entry name" value="WH-like_DNA-bd_sf"/>
</dbReference>
<dbReference type="CDD" id="cd06170">
    <property type="entry name" value="LuxR_C_like"/>
    <property type="match status" value="1"/>
</dbReference>
<dbReference type="InterPro" id="IPR016032">
    <property type="entry name" value="Sig_transdc_resp-reg_C-effctor"/>
</dbReference>
<evidence type="ECO:0000256" key="1">
    <source>
        <dbReference type="SAM" id="Phobius"/>
    </source>
</evidence>
<dbReference type="InterPro" id="IPR000792">
    <property type="entry name" value="Tscrpt_reg_LuxR_C"/>
</dbReference>
<accession>A0ABS7JA91</accession>
<evidence type="ECO:0000313" key="4">
    <source>
        <dbReference type="EMBL" id="MBX7482608.1"/>
    </source>
</evidence>
<evidence type="ECO:0000259" key="3">
    <source>
        <dbReference type="PROSITE" id="PS50222"/>
    </source>
</evidence>
<dbReference type="SMART" id="SM00421">
    <property type="entry name" value="HTH_LUXR"/>
    <property type="match status" value="1"/>
</dbReference>
<keyword evidence="1" id="KW-1133">Transmembrane helix</keyword>